<feature type="transmembrane region" description="Helical" evidence="1">
    <location>
        <begin position="12"/>
        <end position="29"/>
    </location>
</feature>
<dbReference type="InterPro" id="IPR019074">
    <property type="entry name" value="YabQ"/>
</dbReference>
<dbReference type="NCBIfam" id="TIGR02893">
    <property type="entry name" value="spore_yabQ"/>
    <property type="match status" value="1"/>
</dbReference>
<keyword evidence="1" id="KW-0472">Membrane</keyword>
<evidence type="ECO:0000256" key="1">
    <source>
        <dbReference type="SAM" id="Phobius"/>
    </source>
</evidence>
<dbReference type="Proteomes" id="UP000620327">
    <property type="component" value="Unassembled WGS sequence"/>
</dbReference>
<sequence length="168" mass="19284">MAIHVTEQLRTFLLSILLGLGAGVLYDLLRAVRLRHPRLTAPLDLLYCQAVGLAVFLFVLRQSDGQLRGFILLGGLGGGVLFFSLLSRPLRPVWDFWMDRWMELFQFLSLPGRFCAAVCKKFAFQAKTLFYFLRKYATIHIEGVWKPLRKGGMSHGKARQTRKKEKIR</sequence>
<keyword evidence="1" id="KW-0812">Transmembrane</keyword>
<name>A0A923MGE1_9FIRM</name>
<comment type="caution">
    <text evidence="2">The sequence shown here is derived from an EMBL/GenBank/DDBJ whole genome shotgun (WGS) entry which is preliminary data.</text>
</comment>
<proteinExistence type="predicted"/>
<dbReference type="EMBL" id="JACOQI010000001">
    <property type="protein sequence ID" value="MBC5769093.1"/>
    <property type="molecule type" value="Genomic_DNA"/>
</dbReference>
<keyword evidence="1" id="KW-1133">Transmembrane helix</keyword>
<dbReference type="Pfam" id="PF09578">
    <property type="entry name" value="Spore_YabQ"/>
    <property type="match status" value="1"/>
</dbReference>
<protein>
    <submittedName>
        <fullName evidence="2">Spore cortex biosynthesis protein YabQ</fullName>
    </submittedName>
</protein>
<dbReference type="AlphaFoldDB" id="A0A923MGE1"/>
<evidence type="ECO:0000313" key="2">
    <source>
        <dbReference type="EMBL" id="MBC5769093.1"/>
    </source>
</evidence>
<keyword evidence="3" id="KW-1185">Reference proteome</keyword>
<evidence type="ECO:0000313" key="3">
    <source>
        <dbReference type="Proteomes" id="UP000620327"/>
    </source>
</evidence>
<accession>A0A923MGE1</accession>
<feature type="transmembrane region" description="Helical" evidence="1">
    <location>
        <begin position="41"/>
        <end position="60"/>
    </location>
</feature>
<gene>
    <name evidence="2" type="ORF">H8Z83_01850</name>
</gene>
<dbReference type="RefSeq" id="WP_187013479.1">
    <property type="nucleotide sequence ID" value="NZ_JACOQI010000001.1"/>
</dbReference>
<organism evidence="2 3">
    <name type="scientific">Dysosmobacter segnis</name>
    <dbReference type="NCBI Taxonomy" id="2763042"/>
    <lineage>
        <taxon>Bacteria</taxon>
        <taxon>Bacillati</taxon>
        <taxon>Bacillota</taxon>
        <taxon>Clostridia</taxon>
        <taxon>Eubacteriales</taxon>
        <taxon>Oscillospiraceae</taxon>
        <taxon>Dysosmobacter</taxon>
    </lineage>
</organism>
<feature type="transmembrane region" description="Helical" evidence="1">
    <location>
        <begin position="66"/>
        <end position="86"/>
    </location>
</feature>
<reference evidence="2" key="1">
    <citation type="submission" date="2020-08" db="EMBL/GenBank/DDBJ databases">
        <title>Genome public.</title>
        <authorList>
            <person name="Liu C."/>
            <person name="Sun Q."/>
        </authorList>
    </citation>
    <scope>NUCLEOTIDE SEQUENCE</scope>
    <source>
        <strain evidence="2">BX15</strain>
    </source>
</reference>